<dbReference type="GO" id="GO:0042732">
    <property type="term" value="P:D-xylose metabolic process"/>
    <property type="evidence" value="ECO:0007669"/>
    <property type="project" value="UniProtKB-KW"/>
</dbReference>
<dbReference type="InterPro" id="IPR050312">
    <property type="entry name" value="IolE/XylAMocC-like"/>
</dbReference>
<comment type="subunit">
    <text evidence="7">Homotetramer.</text>
</comment>
<evidence type="ECO:0000256" key="1">
    <source>
        <dbReference type="ARBA" id="ARBA00004496"/>
    </source>
</evidence>
<dbReference type="InterPro" id="IPR001998">
    <property type="entry name" value="Xylose_isomerase"/>
</dbReference>
<feature type="domain" description="Xylose isomerase-like TIM barrel" evidence="8">
    <location>
        <begin position="43"/>
        <end position="274"/>
    </location>
</feature>
<evidence type="ECO:0000256" key="5">
    <source>
        <dbReference type="ARBA" id="ARBA00023277"/>
    </source>
</evidence>
<dbReference type="PANTHER" id="PTHR12110">
    <property type="entry name" value="HYDROXYPYRUVATE ISOMERASE"/>
    <property type="match status" value="1"/>
</dbReference>
<keyword evidence="6" id="KW-0859">Xylose metabolism</keyword>
<dbReference type="EC" id="5.3.1.5" evidence="6"/>
<dbReference type="EMBL" id="FNQM01000007">
    <property type="protein sequence ID" value="SEA58458.1"/>
    <property type="molecule type" value="Genomic_DNA"/>
</dbReference>
<dbReference type="InterPro" id="IPR036237">
    <property type="entry name" value="Xyl_isomerase-like_sf"/>
</dbReference>
<gene>
    <name evidence="9" type="ORF">SAMN05444370_10724</name>
</gene>
<reference evidence="9 10" key="1">
    <citation type="submission" date="2016-10" db="EMBL/GenBank/DDBJ databases">
        <authorList>
            <person name="de Groot N.N."/>
        </authorList>
    </citation>
    <scope>NUCLEOTIDE SEQUENCE [LARGE SCALE GENOMIC DNA]</scope>
    <source>
        <strain evidence="9 10">DSM 15345</strain>
    </source>
</reference>
<dbReference type="AlphaFoldDB" id="A0A1H4CDP3"/>
<dbReference type="GO" id="GO:0046872">
    <property type="term" value="F:metal ion binding"/>
    <property type="evidence" value="ECO:0007669"/>
    <property type="project" value="UniProtKB-KW"/>
</dbReference>
<dbReference type="PANTHER" id="PTHR12110:SF52">
    <property type="entry name" value="XYLOSE ISOMERASE"/>
    <property type="match status" value="1"/>
</dbReference>
<dbReference type="GO" id="GO:0009045">
    <property type="term" value="F:xylose isomerase activity"/>
    <property type="evidence" value="ECO:0007669"/>
    <property type="project" value="UniProtKB-EC"/>
</dbReference>
<name>A0A1H4CDP3_9RHOB</name>
<evidence type="ECO:0000313" key="10">
    <source>
        <dbReference type="Proteomes" id="UP000198703"/>
    </source>
</evidence>
<keyword evidence="3 6" id="KW-0479">Metal-binding</keyword>
<comment type="similarity">
    <text evidence="6">Belongs to the xylose isomerase family.</text>
</comment>
<evidence type="ECO:0000259" key="8">
    <source>
        <dbReference type="Pfam" id="PF01261"/>
    </source>
</evidence>
<proteinExistence type="inferred from homology"/>
<dbReference type="OrthoDB" id="9801426at2"/>
<keyword evidence="2" id="KW-0963">Cytoplasm</keyword>
<dbReference type="Pfam" id="PF01261">
    <property type="entry name" value="AP_endonuc_2"/>
    <property type="match status" value="1"/>
</dbReference>
<dbReference type="Proteomes" id="UP000198703">
    <property type="component" value="Unassembled WGS sequence"/>
</dbReference>
<keyword evidence="10" id="KW-1185">Reference proteome</keyword>
<dbReference type="STRING" id="89524.SAMN05444370_10724"/>
<sequence length="321" mass="34169">MSDRPNRPRYAARLNAFGARDGVAEMIRRAGAVPGLDAADLNFPDHVEGHAPQALGAMLSDAGLALNGFAMRYYGDPRLKLGAFTHPDAAIRQAAVDLTRRGLDALAATGGRLMTVWAGQDGWDYAFQADHARMWDMTAEALAAIADHNRQIEVSVEYKPNEPRAFSVLPDMATTLLMLSEVRRDNLGVTLDFAHALYAGESPARAATLAARSSRLLGVHLNDGYGKRDDGLIAGAVHPAQTVELFVALERIGHDGVIYFDTFPDASGTDAAAEAGASIALVEKLRAVARTLAADPELAAATARQDAPATQRLLARALYGA</sequence>
<dbReference type="PRINTS" id="PR00688">
    <property type="entry name" value="XYLOSISMRASE"/>
</dbReference>
<evidence type="ECO:0000313" key="9">
    <source>
        <dbReference type="EMBL" id="SEA58458.1"/>
    </source>
</evidence>
<dbReference type="Gene3D" id="3.20.20.150">
    <property type="entry name" value="Divalent-metal-dependent TIM barrel enzymes"/>
    <property type="match status" value="1"/>
</dbReference>
<organism evidence="9 10">
    <name type="scientific">Rubrimonas cliftonensis</name>
    <dbReference type="NCBI Taxonomy" id="89524"/>
    <lineage>
        <taxon>Bacteria</taxon>
        <taxon>Pseudomonadati</taxon>
        <taxon>Pseudomonadota</taxon>
        <taxon>Alphaproteobacteria</taxon>
        <taxon>Rhodobacterales</taxon>
        <taxon>Paracoccaceae</taxon>
        <taxon>Rubrimonas</taxon>
    </lineage>
</organism>
<evidence type="ECO:0000256" key="6">
    <source>
        <dbReference type="RuleBase" id="RU000609"/>
    </source>
</evidence>
<comment type="catalytic activity">
    <reaction evidence="6">
        <text>alpha-D-xylose = alpha-D-xylulofuranose</text>
        <dbReference type="Rhea" id="RHEA:22816"/>
        <dbReference type="ChEBI" id="CHEBI:28518"/>
        <dbReference type="ChEBI" id="CHEBI:188998"/>
        <dbReference type="EC" id="5.3.1.5"/>
    </reaction>
</comment>
<keyword evidence="5 6" id="KW-0119">Carbohydrate metabolism</keyword>
<keyword evidence="4 6" id="KW-0413">Isomerase</keyword>
<protein>
    <recommendedName>
        <fullName evidence="6">Xylose isomerase</fullName>
        <ecNumber evidence="6">5.3.1.5</ecNumber>
    </recommendedName>
</protein>
<dbReference type="GO" id="GO:0005737">
    <property type="term" value="C:cytoplasm"/>
    <property type="evidence" value="ECO:0007669"/>
    <property type="project" value="UniProtKB-SubCell"/>
</dbReference>
<dbReference type="PROSITE" id="PS51415">
    <property type="entry name" value="XYLOSE_ISOMERASE"/>
    <property type="match status" value="1"/>
</dbReference>
<dbReference type="RefSeq" id="WP_093253958.1">
    <property type="nucleotide sequence ID" value="NZ_FNQM01000007.1"/>
</dbReference>
<evidence type="ECO:0000256" key="3">
    <source>
        <dbReference type="ARBA" id="ARBA00022723"/>
    </source>
</evidence>
<dbReference type="SUPFAM" id="SSF51658">
    <property type="entry name" value="Xylose isomerase-like"/>
    <property type="match status" value="1"/>
</dbReference>
<dbReference type="InterPro" id="IPR013022">
    <property type="entry name" value="Xyl_isomerase-like_TIM-brl"/>
</dbReference>
<comment type="subcellular location">
    <subcellularLocation>
        <location evidence="1 7">Cytoplasm</location>
    </subcellularLocation>
</comment>
<accession>A0A1H4CDP3</accession>
<evidence type="ECO:0000256" key="2">
    <source>
        <dbReference type="ARBA" id="ARBA00022490"/>
    </source>
</evidence>
<evidence type="ECO:0000256" key="7">
    <source>
        <dbReference type="RuleBase" id="RU000610"/>
    </source>
</evidence>
<evidence type="ECO:0000256" key="4">
    <source>
        <dbReference type="ARBA" id="ARBA00023235"/>
    </source>
</evidence>